<comment type="caution">
    <text evidence="7">The sequence shown here is derived from an EMBL/GenBank/DDBJ whole genome shotgun (WGS) entry which is preliminary data.</text>
</comment>
<dbReference type="Proteomes" id="UP000231371">
    <property type="component" value="Unassembled WGS sequence"/>
</dbReference>
<dbReference type="GO" id="GO:0022625">
    <property type="term" value="C:cytosolic large ribosomal subunit"/>
    <property type="evidence" value="ECO:0007669"/>
    <property type="project" value="TreeGrafter"/>
</dbReference>
<name>A0A2H0KI55_9BACT</name>
<dbReference type="GO" id="GO:0019843">
    <property type="term" value="F:rRNA binding"/>
    <property type="evidence" value="ECO:0007669"/>
    <property type="project" value="UniProtKB-KW"/>
</dbReference>
<keyword evidence="2 4" id="KW-0689">Ribosomal protein</keyword>
<protein>
    <recommendedName>
        <fullName evidence="6">50S ribosomal protein L22</fullName>
    </recommendedName>
</protein>
<comment type="function">
    <text evidence="6">This protein binds specifically to 23S rRNA; its binding is stimulated by other ribosomal proteins, e.g., L4, L17, and L20. It is important during the early stages of 50S assembly. It makes multiple contacts with different domains of the 23S rRNA in the assembled 50S subunit and ribosome.</text>
</comment>
<dbReference type="PANTHER" id="PTHR13501">
    <property type="entry name" value="CHLOROPLAST 50S RIBOSOMAL PROTEIN L22-RELATED"/>
    <property type="match status" value="1"/>
</dbReference>
<evidence type="ECO:0000256" key="4">
    <source>
        <dbReference type="RuleBase" id="RU004005"/>
    </source>
</evidence>
<dbReference type="Gene3D" id="3.90.470.10">
    <property type="entry name" value="Ribosomal protein L22/L17"/>
    <property type="match status" value="1"/>
</dbReference>
<dbReference type="InterPro" id="IPR047867">
    <property type="entry name" value="Ribosomal_uL22_bac/org-type"/>
</dbReference>
<accession>A0A2H0KI55</accession>
<comment type="subunit">
    <text evidence="5">Part of the 50S ribosomal subunit.</text>
</comment>
<evidence type="ECO:0000313" key="7">
    <source>
        <dbReference type="EMBL" id="PIQ70253.1"/>
    </source>
</evidence>
<dbReference type="PANTHER" id="PTHR13501:SF8">
    <property type="entry name" value="LARGE RIBOSOMAL SUBUNIT PROTEIN UL22M"/>
    <property type="match status" value="1"/>
</dbReference>
<evidence type="ECO:0000256" key="6">
    <source>
        <dbReference type="RuleBase" id="RU004008"/>
    </source>
</evidence>
<evidence type="ECO:0000256" key="3">
    <source>
        <dbReference type="ARBA" id="ARBA00023274"/>
    </source>
</evidence>
<dbReference type="SUPFAM" id="SSF54843">
    <property type="entry name" value="Ribosomal protein L22"/>
    <property type="match status" value="1"/>
</dbReference>
<proteinExistence type="inferred from homology"/>
<organism evidence="7 8">
    <name type="scientific">Candidatus Shapirobacteria bacterium CG11_big_fil_rev_8_21_14_0_20_40_12</name>
    <dbReference type="NCBI Taxonomy" id="1974889"/>
    <lineage>
        <taxon>Bacteria</taxon>
        <taxon>Candidatus Shapironibacteriota</taxon>
    </lineage>
</organism>
<evidence type="ECO:0000256" key="2">
    <source>
        <dbReference type="ARBA" id="ARBA00022980"/>
    </source>
</evidence>
<dbReference type="GO" id="GO:0006412">
    <property type="term" value="P:translation"/>
    <property type="evidence" value="ECO:0007669"/>
    <property type="project" value="InterPro"/>
</dbReference>
<evidence type="ECO:0000256" key="1">
    <source>
        <dbReference type="ARBA" id="ARBA00009451"/>
    </source>
</evidence>
<dbReference type="Pfam" id="PF00237">
    <property type="entry name" value="Ribosomal_L22"/>
    <property type="match status" value="1"/>
</dbReference>
<comment type="similarity">
    <text evidence="1 4">Belongs to the universal ribosomal protein uL22 family.</text>
</comment>
<evidence type="ECO:0000313" key="8">
    <source>
        <dbReference type="Proteomes" id="UP000231371"/>
    </source>
</evidence>
<dbReference type="InterPro" id="IPR001063">
    <property type="entry name" value="Ribosomal_uL22"/>
</dbReference>
<sequence length="132" mass="15128">MEIKANVSFIRMSAQKLRLLTDGLRNLSPKAAMQKLQFHPQKGKIFFEKLIKQAVANAVNNFKLSEENLFIKRLEVNDGPGLKRMDKSHGARFDRGMIKKRSSKLLLVLDEREAKKVEVIKKKEGKIHGTKN</sequence>
<keyword evidence="3 4" id="KW-0687">Ribonucleoprotein</keyword>
<keyword evidence="5" id="KW-0699">rRNA-binding</keyword>
<dbReference type="AlphaFoldDB" id="A0A2H0KI55"/>
<reference evidence="7 8" key="1">
    <citation type="submission" date="2017-09" db="EMBL/GenBank/DDBJ databases">
        <title>Depth-based differentiation of microbial function through sediment-hosted aquifers and enrichment of novel symbionts in the deep terrestrial subsurface.</title>
        <authorList>
            <person name="Probst A.J."/>
            <person name="Ladd B."/>
            <person name="Jarett J.K."/>
            <person name="Geller-Mcgrath D.E."/>
            <person name="Sieber C.M."/>
            <person name="Emerson J.B."/>
            <person name="Anantharaman K."/>
            <person name="Thomas B.C."/>
            <person name="Malmstrom R."/>
            <person name="Stieglmeier M."/>
            <person name="Klingl A."/>
            <person name="Woyke T."/>
            <person name="Ryan C.M."/>
            <person name="Banfield J.F."/>
        </authorList>
    </citation>
    <scope>NUCLEOTIDE SEQUENCE [LARGE SCALE GENOMIC DNA]</scope>
    <source>
        <strain evidence="7">CG11_big_fil_rev_8_21_14_0_20_40_12</strain>
    </source>
</reference>
<dbReference type="GO" id="GO:0003735">
    <property type="term" value="F:structural constituent of ribosome"/>
    <property type="evidence" value="ECO:0007669"/>
    <property type="project" value="InterPro"/>
</dbReference>
<evidence type="ECO:0000256" key="5">
    <source>
        <dbReference type="RuleBase" id="RU004006"/>
    </source>
</evidence>
<keyword evidence="5" id="KW-0694">RNA-binding</keyword>
<gene>
    <name evidence="7" type="ORF">COV89_01565</name>
</gene>
<dbReference type="InterPro" id="IPR036394">
    <property type="entry name" value="Ribosomal_uL22_sf"/>
</dbReference>
<dbReference type="EMBL" id="PCVI01000025">
    <property type="protein sequence ID" value="PIQ70253.1"/>
    <property type="molecule type" value="Genomic_DNA"/>
</dbReference>